<name>E1YCG9_9BACT</name>
<dbReference type="PROSITE" id="PS00198">
    <property type="entry name" value="4FE4S_FER_1"/>
    <property type="match status" value="1"/>
</dbReference>
<proteinExistence type="predicted"/>
<organism evidence="5">
    <name type="scientific">uncultured Desulfobacterium sp</name>
    <dbReference type="NCBI Taxonomy" id="201089"/>
    <lineage>
        <taxon>Bacteria</taxon>
        <taxon>Pseudomonadati</taxon>
        <taxon>Thermodesulfobacteriota</taxon>
        <taxon>Desulfobacteria</taxon>
        <taxon>Desulfobacterales</taxon>
        <taxon>Desulfobacteriaceae</taxon>
        <taxon>Desulfobacterium</taxon>
        <taxon>environmental samples</taxon>
    </lineage>
</organism>
<evidence type="ECO:0000259" key="4">
    <source>
        <dbReference type="PROSITE" id="PS51379"/>
    </source>
</evidence>
<evidence type="ECO:0000256" key="3">
    <source>
        <dbReference type="ARBA" id="ARBA00023014"/>
    </source>
</evidence>
<dbReference type="InterPro" id="IPR017900">
    <property type="entry name" value="4Fe4S_Fe_S_CS"/>
</dbReference>
<evidence type="ECO:0000256" key="1">
    <source>
        <dbReference type="ARBA" id="ARBA00022723"/>
    </source>
</evidence>
<evidence type="ECO:0000313" key="5">
    <source>
        <dbReference type="EMBL" id="CBX28263.1"/>
    </source>
</evidence>
<dbReference type="InterPro" id="IPR017896">
    <property type="entry name" value="4Fe4S_Fe-S-bd"/>
</dbReference>
<keyword evidence="2" id="KW-0408">Iron</keyword>
<keyword evidence="1" id="KW-0479">Metal-binding</keyword>
<dbReference type="EMBL" id="FR695868">
    <property type="protein sequence ID" value="CBX28263.1"/>
    <property type="molecule type" value="Genomic_DNA"/>
</dbReference>
<sequence length="68" mass="7440">MISPVLVEVGRHLNIELITYADLESLEGKPGNFKVKVRKRARSIIKDLCTGCGACVENCPVTQQVINA</sequence>
<reference evidence="5" key="1">
    <citation type="journal article" date="2011" name="Environ. Microbiol.">
        <title>Genomic insights into the metabolic potential of the polycyclic aromatic hydrocarbon degrading sulfate-reducing Deltaproteobacterium N47.</title>
        <authorList>
            <person name="Bergmann F."/>
            <person name="Selesi D."/>
            <person name="Weinmaier T."/>
            <person name="Tischler P."/>
            <person name="Rattei T."/>
            <person name="Meckenstock R.U."/>
        </authorList>
    </citation>
    <scope>NUCLEOTIDE SEQUENCE</scope>
</reference>
<dbReference type="Gene3D" id="3.30.70.20">
    <property type="match status" value="1"/>
</dbReference>
<evidence type="ECO:0000256" key="2">
    <source>
        <dbReference type="ARBA" id="ARBA00023004"/>
    </source>
</evidence>
<accession>E1YCG9</accession>
<feature type="domain" description="4Fe-4S ferredoxin-type" evidence="4">
    <location>
        <begin position="40"/>
        <end position="68"/>
    </location>
</feature>
<keyword evidence="3" id="KW-0411">Iron-sulfur</keyword>
<dbReference type="AlphaFoldDB" id="E1YCG9"/>
<gene>
    <name evidence="5" type="ORF">N47_G35870</name>
</gene>
<dbReference type="GO" id="GO:0046872">
    <property type="term" value="F:metal ion binding"/>
    <property type="evidence" value="ECO:0007669"/>
    <property type="project" value="UniProtKB-KW"/>
</dbReference>
<dbReference type="GO" id="GO:0051536">
    <property type="term" value="F:iron-sulfur cluster binding"/>
    <property type="evidence" value="ECO:0007669"/>
    <property type="project" value="UniProtKB-KW"/>
</dbReference>
<dbReference type="PROSITE" id="PS51379">
    <property type="entry name" value="4FE4S_FER_2"/>
    <property type="match status" value="1"/>
</dbReference>
<protein>
    <recommendedName>
        <fullName evidence="4">4Fe-4S ferredoxin-type domain-containing protein</fullName>
    </recommendedName>
</protein>
<dbReference type="Pfam" id="PF00037">
    <property type="entry name" value="Fer4"/>
    <property type="match status" value="1"/>
</dbReference>
<dbReference type="SUPFAM" id="SSF54862">
    <property type="entry name" value="4Fe-4S ferredoxins"/>
    <property type="match status" value="1"/>
</dbReference>